<dbReference type="Pfam" id="PF07676">
    <property type="entry name" value="PD40"/>
    <property type="match status" value="5"/>
</dbReference>
<proteinExistence type="inferred from homology"/>
<evidence type="ECO:0000256" key="1">
    <source>
        <dbReference type="ARBA" id="ARBA00004418"/>
    </source>
</evidence>
<dbReference type="GO" id="GO:0051301">
    <property type="term" value="P:cell division"/>
    <property type="evidence" value="ECO:0007669"/>
    <property type="project" value="UniProtKB-UniRule"/>
</dbReference>
<evidence type="ECO:0000256" key="3">
    <source>
        <dbReference type="ARBA" id="ARBA00022729"/>
    </source>
</evidence>
<keyword evidence="5" id="KW-0131">Cell cycle</keyword>
<evidence type="ECO:0000313" key="7">
    <source>
        <dbReference type="EMBL" id="BBA37314.1"/>
    </source>
</evidence>
<dbReference type="Gene3D" id="3.40.50.10070">
    <property type="entry name" value="TolB, N-terminal domain"/>
    <property type="match status" value="1"/>
</dbReference>
<dbReference type="EMBL" id="AP017928">
    <property type="protein sequence ID" value="BBA37314.1"/>
    <property type="molecule type" value="Genomic_DNA"/>
</dbReference>
<reference evidence="7 8" key="1">
    <citation type="submission" date="2016-12" db="EMBL/GenBank/DDBJ databases">
        <title>Genome sequencing of Methylocaldum marinum.</title>
        <authorList>
            <person name="Takeuchi M."/>
            <person name="Kamagata Y."/>
            <person name="Hiraoka S."/>
            <person name="Oshima K."/>
            <person name="Hattori M."/>
            <person name="Iwasaki W."/>
        </authorList>
    </citation>
    <scope>NUCLEOTIDE SEQUENCE [LARGE SCALE GENOMIC DNA]</scope>
    <source>
        <strain evidence="7 8">S8</strain>
    </source>
</reference>
<keyword evidence="3 5" id="KW-0732">Signal</keyword>
<dbReference type="GO" id="GO:0042597">
    <property type="term" value="C:periplasmic space"/>
    <property type="evidence" value="ECO:0007669"/>
    <property type="project" value="UniProtKB-SubCell"/>
</dbReference>
<dbReference type="PANTHER" id="PTHR36842">
    <property type="entry name" value="PROTEIN TOLB HOMOLOG"/>
    <property type="match status" value="1"/>
</dbReference>
<organism evidence="7 8">
    <name type="scientific">Methylocaldum marinum</name>
    <dbReference type="NCBI Taxonomy" id="1432792"/>
    <lineage>
        <taxon>Bacteria</taxon>
        <taxon>Pseudomonadati</taxon>
        <taxon>Pseudomonadota</taxon>
        <taxon>Gammaproteobacteria</taxon>
        <taxon>Methylococcales</taxon>
        <taxon>Methylococcaceae</taxon>
        <taxon>Methylocaldum</taxon>
    </lineage>
</organism>
<name>A0A250L0Q1_9GAMM</name>
<evidence type="ECO:0000256" key="4">
    <source>
        <dbReference type="ARBA" id="ARBA00022764"/>
    </source>
</evidence>
<evidence type="ECO:0000256" key="2">
    <source>
        <dbReference type="ARBA" id="ARBA00009820"/>
    </source>
</evidence>
<keyword evidence="5" id="KW-0132">Cell division</keyword>
<dbReference type="HAMAP" id="MF_00671">
    <property type="entry name" value="TolB"/>
    <property type="match status" value="1"/>
</dbReference>
<evidence type="ECO:0000259" key="6">
    <source>
        <dbReference type="Pfam" id="PF04052"/>
    </source>
</evidence>
<dbReference type="AlphaFoldDB" id="A0A250L0Q1"/>
<dbReference type="InterPro" id="IPR014167">
    <property type="entry name" value="Tol-Pal_TolB"/>
</dbReference>
<dbReference type="GO" id="GO:0017038">
    <property type="term" value="P:protein import"/>
    <property type="evidence" value="ECO:0007669"/>
    <property type="project" value="InterPro"/>
</dbReference>
<feature type="domain" description="TolB N-terminal" evidence="6">
    <location>
        <begin position="11"/>
        <end position="111"/>
    </location>
</feature>
<dbReference type="SUPFAM" id="SSF69304">
    <property type="entry name" value="Tricorn protease N-terminal domain"/>
    <property type="match status" value="1"/>
</dbReference>
<keyword evidence="4 5" id="KW-0574">Periplasm</keyword>
<dbReference type="Gene3D" id="2.120.10.30">
    <property type="entry name" value="TolB, C-terminal domain"/>
    <property type="match status" value="1"/>
</dbReference>
<dbReference type="KEGG" id="mmai:sS8_5395"/>
<comment type="subunit">
    <text evidence="5">The Tol-Pal system is composed of five core proteins: the inner membrane proteins TolA, TolQ and TolR, the periplasmic protein TolB and the outer membrane protein Pal. They form a network linking the inner and outer membranes and the peptidoglycan layer.</text>
</comment>
<protein>
    <recommendedName>
        <fullName evidence="5">Tol-Pal system protein TolB</fullName>
    </recommendedName>
</protein>
<dbReference type="SUPFAM" id="SSF52964">
    <property type="entry name" value="TolB, N-terminal domain"/>
    <property type="match status" value="1"/>
</dbReference>
<gene>
    <name evidence="5" type="primary">tolB</name>
    <name evidence="7" type="ORF">sS8_5395</name>
</gene>
<evidence type="ECO:0000313" key="8">
    <source>
        <dbReference type="Proteomes" id="UP000266313"/>
    </source>
</evidence>
<sequence length="414" mass="44784">MLFSGLARSELNVEITQGVEGAMPIAVVPFGQQILQGDNIGSIVAADLARSGRFKPLPENEMLETPTAPEQVRFRSWQVLGQDHLVIGRVQLGAGSQYEAEFFLYDAIKESLLTSARIPFNAPESRRTAHRIADIIYQHLTGEPGAFATRVAYVTVTGSGPRDRQYRLQIADTDGHNPQTIISSVEPIMSPAWSPDGKRIAYVSFENKASAIFVQALTTGERQKVSDAPGINGAPAWSPDGSRLAMTLSKDGNPDVYVMSLASRSLRRITDHIGIDTEPNWSPDGSSIVFTSDRGGKPQLYIVSSSGGPAQRLTYEGEYNARGVFSPDGRSIAMVHGNGGDYRIAVMDLQTRALRVLTKGRLDESPGFAPNGSMILYASKRGGVGRLAAVSIDGRVQQSLRIDSGQVREPAWSP</sequence>
<dbReference type="NCBIfam" id="TIGR02800">
    <property type="entry name" value="propeller_TolB"/>
    <property type="match status" value="1"/>
</dbReference>
<dbReference type="InterPro" id="IPR011659">
    <property type="entry name" value="WD40"/>
</dbReference>
<dbReference type="Proteomes" id="UP000266313">
    <property type="component" value="Chromosome"/>
</dbReference>
<dbReference type="InterPro" id="IPR007195">
    <property type="entry name" value="TolB_N"/>
</dbReference>
<comment type="similarity">
    <text evidence="2 5">Belongs to the TolB family.</text>
</comment>
<keyword evidence="8" id="KW-1185">Reference proteome</keyword>
<dbReference type="PANTHER" id="PTHR36842:SF1">
    <property type="entry name" value="PROTEIN TOLB"/>
    <property type="match status" value="1"/>
</dbReference>
<evidence type="ECO:0000256" key="5">
    <source>
        <dbReference type="HAMAP-Rule" id="MF_00671"/>
    </source>
</evidence>
<dbReference type="Pfam" id="PF04052">
    <property type="entry name" value="TolB_N"/>
    <property type="match status" value="1"/>
</dbReference>
<comment type="function">
    <text evidence="5">Part of the Tol-Pal system, which plays a role in outer membrane invagination during cell division and is important for maintaining outer membrane integrity.</text>
</comment>
<comment type="subcellular location">
    <subcellularLocation>
        <location evidence="1 5">Periplasm</location>
    </subcellularLocation>
</comment>
<accession>A0A250L0Q1</accession>
<dbReference type="InterPro" id="IPR011042">
    <property type="entry name" value="6-blade_b-propeller_TolB-like"/>
</dbReference>